<gene>
    <name evidence="2" type="ORF">GCM10012275_59390</name>
</gene>
<feature type="region of interest" description="Disordered" evidence="1">
    <location>
        <begin position="49"/>
        <end position="70"/>
    </location>
</feature>
<comment type="caution">
    <text evidence="2">The sequence shown here is derived from an EMBL/GenBank/DDBJ whole genome shotgun (WGS) entry which is preliminary data.</text>
</comment>
<dbReference type="RefSeq" id="WP_189061742.1">
    <property type="nucleotide sequence ID" value="NZ_BMMK01000049.1"/>
</dbReference>
<name>A0A8J3FWW0_9PSEU</name>
<dbReference type="AlphaFoldDB" id="A0A8J3FWW0"/>
<sequence length="70" mass="7513">MQRRYGDHVDFVEFFAGLGMDQLRTVTVGELVSHIESCLRQAEGGSAYVAPATHGFPPGDKTGSDTTARA</sequence>
<protein>
    <submittedName>
        <fullName evidence="2">Uncharacterized protein</fullName>
    </submittedName>
</protein>
<organism evidence="2 3">
    <name type="scientific">Longimycelium tulufanense</name>
    <dbReference type="NCBI Taxonomy" id="907463"/>
    <lineage>
        <taxon>Bacteria</taxon>
        <taxon>Bacillati</taxon>
        <taxon>Actinomycetota</taxon>
        <taxon>Actinomycetes</taxon>
        <taxon>Pseudonocardiales</taxon>
        <taxon>Pseudonocardiaceae</taxon>
        <taxon>Longimycelium</taxon>
    </lineage>
</organism>
<evidence type="ECO:0000256" key="1">
    <source>
        <dbReference type="SAM" id="MobiDB-lite"/>
    </source>
</evidence>
<reference evidence="2" key="1">
    <citation type="journal article" date="2014" name="Int. J. Syst. Evol. Microbiol.">
        <title>Complete genome sequence of Corynebacterium casei LMG S-19264T (=DSM 44701T), isolated from a smear-ripened cheese.</title>
        <authorList>
            <consortium name="US DOE Joint Genome Institute (JGI-PGF)"/>
            <person name="Walter F."/>
            <person name="Albersmeier A."/>
            <person name="Kalinowski J."/>
            <person name="Ruckert C."/>
        </authorList>
    </citation>
    <scope>NUCLEOTIDE SEQUENCE</scope>
    <source>
        <strain evidence="2">CGMCC 4.5737</strain>
    </source>
</reference>
<accession>A0A8J3FWW0</accession>
<proteinExistence type="predicted"/>
<dbReference type="Proteomes" id="UP000637578">
    <property type="component" value="Unassembled WGS sequence"/>
</dbReference>
<dbReference type="EMBL" id="BMMK01000049">
    <property type="protein sequence ID" value="GGM80881.1"/>
    <property type="molecule type" value="Genomic_DNA"/>
</dbReference>
<evidence type="ECO:0000313" key="2">
    <source>
        <dbReference type="EMBL" id="GGM80881.1"/>
    </source>
</evidence>
<evidence type="ECO:0000313" key="3">
    <source>
        <dbReference type="Proteomes" id="UP000637578"/>
    </source>
</evidence>
<keyword evidence="3" id="KW-1185">Reference proteome</keyword>
<reference evidence="2" key="2">
    <citation type="submission" date="2020-09" db="EMBL/GenBank/DDBJ databases">
        <authorList>
            <person name="Sun Q."/>
            <person name="Zhou Y."/>
        </authorList>
    </citation>
    <scope>NUCLEOTIDE SEQUENCE</scope>
    <source>
        <strain evidence="2">CGMCC 4.5737</strain>
    </source>
</reference>